<dbReference type="GO" id="GO:0004518">
    <property type="term" value="F:nuclease activity"/>
    <property type="evidence" value="ECO:0007669"/>
    <property type="project" value="UniProtKB-KW"/>
</dbReference>
<evidence type="ECO:0000256" key="6">
    <source>
        <dbReference type="ARBA" id="ARBA00022801"/>
    </source>
</evidence>
<gene>
    <name evidence="9" type="ORF">EJB05_10056</name>
</gene>
<comment type="similarity">
    <text evidence="3">Belongs to the HARBI1 family.</text>
</comment>
<evidence type="ECO:0000256" key="5">
    <source>
        <dbReference type="ARBA" id="ARBA00022723"/>
    </source>
</evidence>
<dbReference type="PANTHER" id="PTHR22930:SF251">
    <property type="entry name" value="DDE TNP4 DOMAIN-CONTAINING PROTEIN"/>
    <property type="match status" value="1"/>
</dbReference>
<evidence type="ECO:0000259" key="8">
    <source>
        <dbReference type="Pfam" id="PF13359"/>
    </source>
</evidence>
<dbReference type="Proteomes" id="UP000324897">
    <property type="component" value="Unassembled WGS sequence"/>
</dbReference>
<comment type="cofactor">
    <cofactor evidence="1">
        <name>a divalent metal cation</name>
        <dbReference type="ChEBI" id="CHEBI:60240"/>
    </cofactor>
</comment>
<protein>
    <recommendedName>
        <fullName evidence="8">DDE Tnp4 domain-containing protein</fullName>
    </recommendedName>
</protein>
<name>A0A5J9W6I2_9POAL</name>
<comment type="subcellular location">
    <subcellularLocation>
        <location evidence="2">Nucleus</location>
    </subcellularLocation>
</comment>
<evidence type="ECO:0000256" key="2">
    <source>
        <dbReference type="ARBA" id="ARBA00004123"/>
    </source>
</evidence>
<proteinExistence type="inferred from homology"/>
<dbReference type="Gramene" id="TVU43576">
    <property type="protein sequence ID" value="TVU43576"/>
    <property type="gene ID" value="EJB05_10056"/>
</dbReference>
<accession>A0A5J9W6I2</accession>
<dbReference type="OrthoDB" id="1696744at2759"/>
<organism evidence="9 10">
    <name type="scientific">Eragrostis curvula</name>
    <name type="common">weeping love grass</name>
    <dbReference type="NCBI Taxonomy" id="38414"/>
    <lineage>
        <taxon>Eukaryota</taxon>
        <taxon>Viridiplantae</taxon>
        <taxon>Streptophyta</taxon>
        <taxon>Embryophyta</taxon>
        <taxon>Tracheophyta</taxon>
        <taxon>Spermatophyta</taxon>
        <taxon>Magnoliopsida</taxon>
        <taxon>Liliopsida</taxon>
        <taxon>Poales</taxon>
        <taxon>Poaceae</taxon>
        <taxon>PACMAD clade</taxon>
        <taxon>Chloridoideae</taxon>
        <taxon>Eragrostideae</taxon>
        <taxon>Eragrostidinae</taxon>
        <taxon>Eragrostis</taxon>
    </lineage>
</organism>
<evidence type="ECO:0000256" key="1">
    <source>
        <dbReference type="ARBA" id="ARBA00001968"/>
    </source>
</evidence>
<dbReference type="Pfam" id="PF13359">
    <property type="entry name" value="DDE_Tnp_4"/>
    <property type="match status" value="1"/>
</dbReference>
<dbReference type="AlphaFoldDB" id="A0A5J9W6I2"/>
<evidence type="ECO:0000256" key="4">
    <source>
        <dbReference type="ARBA" id="ARBA00022722"/>
    </source>
</evidence>
<keyword evidence="6" id="KW-0378">Hydrolase</keyword>
<evidence type="ECO:0000313" key="10">
    <source>
        <dbReference type="Proteomes" id="UP000324897"/>
    </source>
</evidence>
<dbReference type="PANTHER" id="PTHR22930">
    <property type="match status" value="1"/>
</dbReference>
<dbReference type="EMBL" id="RWGY01000005">
    <property type="protein sequence ID" value="TVU43576.1"/>
    <property type="molecule type" value="Genomic_DNA"/>
</dbReference>
<dbReference type="GO" id="GO:0046872">
    <property type="term" value="F:metal ion binding"/>
    <property type="evidence" value="ECO:0007669"/>
    <property type="project" value="UniProtKB-KW"/>
</dbReference>
<dbReference type="InterPro" id="IPR045249">
    <property type="entry name" value="HARBI1-like"/>
</dbReference>
<dbReference type="GO" id="GO:0016787">
    <property type="term" value="F:hydrolase activity"/>
    <property type="evidence" value="ECO:0007669"/>
    <property type="project" value="UniProtKB-KW"/>
</dbReference>
<evidence type="ECO:0000313" key="9">
    <source>
        <dbReference type="EMBL" id="TVU43576.1"/>
    </source>
</evidence>
<dbReference type="GO" id="GO:0005634">
    <property type="term" value="C:nucleus"/>
    <property type="evidence" value="ECO:0007669"/>
    <property type="project" value="UniProtKB-SubCell"/>
</dbReference>
<evidence type="ECO:0000256" key="7">
    <source>
        <dbReference type="ARBA" id="ARBA00023242"/>
    </source>
</evidence>
<feature type="domain" description="DDE Tnp4" evidence="8">
    <location>
        <begin position="44"/>
        <end position="203"/>
    </location>
</feature>
<reference evidence="9 10" key="1">
    <citation type="journal article" date="2019" name="Sci. Rep.">
        <title>A high-quality genome of Eragrostis curvula grass provides insights into Poaceae evolution and supports new strategies to enhance forage quality.</title>
        <authorList>
            <person name="Carballo J."/>
            <person name="Santos B.A.C.M."/>
            <person name="Zappacosta D."/>
            <person name="Garbus I."/>
            <person name="Selva J.P."/>
            <person name="Gallo C.A."/>
            <person name="Diaz A."/>
            <person name="Albertini E."/>
            <person name="Caccamo M."/>
            <person name="Echenique V."/>
        </authorList>
    </citation>
    <scope>NUCLEOTIDE SEQUENCE [LARGE SCALE GENOMIC DNA]</scope>
    <source>
        <strain evidence="10">cv. Victoria</strain>
        <tissue evidence="9">Leaf</tissue>
    </source>
</reference>
<sequence>MVHVAEVMVTFADKVICPKDPSYSTVSPKVAKWSPFFDGCIGALDGTHIEIRANKESREDMCNRKGWTSFNVLAVVDHEMRFTFVGSGMSGACHDMYVLRESQTQSNFPAPPPGMFYAADSGYALAHGYLTPYKNTRYYLQQFVEVGPSSFEEKFNHDHASIRNVVERTFGVIKNRWPILDDIPFYKRCTQSKIIIACCAFNNYLVDRKAVKEPQEQGPPVNQGFLDFCAAMPIEEMRNWISTGVYYIKSRVQLQRLQNRLPNTVNIAQQATRSN</sequence>
<comment type="caution">
    <text evidence="9">The sequence shown here is derived from an EMBL/GenBank/DDBJ whole genome shotgun (WGS) entry which is preliminary data.</text>
</comment>
<keyword evidence="4" id="KW-0540">Nuclease</keyword>
<keyword evidence="10" id="KW-1185">Reference proteome</keyword>
<keyword evidence="7" id="KW-0539">Nucleus</keyword>
<keyword evidence="5" id="KW-0479">Metal-binding</keyword>
<evidence type="ECO:0000256" key="3">
    <source>
        <dbReference type="ARBA" id="ARBA00006958"/>
    </source>
</evidence>
<dbReference type="InterPro" id="IPR027806">
    <property type="entry name" value="HARBI1_dom"/>
</dbReference>